<dbReference type="PANTHER" id="PTHR43752">
    <property type="entry name" value="BNR/ASP-BOX REPEAT FAMILY PROTEIN"/>
    <property type="match status" value="1"/>
</dbReference>
<comment type="caution">
    <text evidence="2">The sequence shown here is derived from an EMBL/GenBank/DDBJ whole genome shotgun (WGS) entry which is preliminary data.</text>
</comment>
<organism evidence="2 3">
    <name type="scientific">Microlunatus parietis</name>
    <dbReference type="NCBI Taxonomy" id="682979"/>
    <lineage>
        <taxon>Bacteria</taxon>
        <taxon>Bacillati</taxon>
        <taxon>Actinomycetota</taxon>
        <taxon>Actinomycetes</taxon>
        <taxon>Propionibacteriales</taxon>
        <taxon>Propionibacteriaceae</taxon>
        <taxon>Microlunatus</taxon>
    </lineage>
</organism>
<name>A0A7Y9IBI2_9ACTN</name>
<keyword evidence="3" id="KW-1185">Reference proteome</keyword>
<dbReference type="PANTHER" id="PTHR43752:SF2">
    <property type="entry name" value="BNR_ASP-BOX REPEAT FAMILY PROTEIN"/>
    <property type="match status" value="1"/>
</dbReference>
<accession>A0A7Y9IBI2</accession>
<dbReference type="InterPro" id="IPR036278">
    <property type="entry name" value="Sialidase_sf"/>
</dbReference>
<proteinExistence type="predicted"/>
<evidence type="ECO:0000313" key="2">
    <source>
        <dbReference type="EMBL" id="NYE73730.1"/>
    </source>
</evidence>
<dbReference type="SUPFAM" id="SSF50939">
    <property type="entry name" value="Sialidases"/>
    <property type="match status" value="1"/>
</dbReference>
<dbReference type="Pfam" id="PF13088">
    <property type="entry name" value="BNR_2"/>
    <property type="match status" value="1"/>
</dbReference>
<evidence type="ECO:0000259" key="1">
    <source>
        <dbReference type="Pfam" id="PF13088"/>
    </source>
</evidence>
<sequence length="367" mass="40028">MTEPVHVDAHHVRLSAPGRNAAYPRIEVLPDGRLAAAVTHDVAWDYFVGGRWTVLVSVDGDSWEACNDPSLPFNWPGSSTRERHDRATLVQPDGTWLATGIVGWQAWPEAEAERARAEGRYVTPTAPPGLPGFIGVGTNTLFLQKSTDAGRSWTRREVELPAAGWTLGLPRNIVLDDGTIILPARQRSRDAHRGQFLAIRVTPGEPDLIRVHPVPRDLDGVIGSEAAVADLGGDRVLMLMRADATRGGDGHLLASHSDDGGRTWTLPLATDIWGRPPHLLTLADGRLLATYGHQRAPFGVMAVLSTDGGETWDVERRLLVAVDDHPEQSVGYHPMTVQRADGSLYTCYYRLHHGVSQAHAVAWNLPS</sequence>
<dbReference type="CDD" id="cd15482">
    <property type="entry name" value="Sialidase_non-viral"/>
    <property type="match status" value="1"/>
</dbReference>
<dbReference type="RefSeq" id="WP_179755445.1">
    <property type="nucleotide sequence ID" value="NZ_JACCBU010000001.1"/>
</dbReference>
<reference evidence="2 3" key="1">
    <citation type="submission" date="2020-07" db="EMBL/GenBank/DDBJ databases">
        <title>Sequencing the genomes of 1000 actinobacteria strains.</title>
        <authorList>
            <person name="Klenk H.-P."/>
        </authorList>
    </citation>
    <scope>NUCLEOTIDE SEQUENCE [LARGE SCALE GENOMIC DNA]</scope>
    <source>
        <strain evidence="2 3">DSM 22083</strain>
    </source>
</reference>
<gene>
    <name evidence="2" type="ORF">BKA15_005059</name>
</gene>
<evidence type="ECO:0000313" key="3">
    <source>
        <dbReference type="Proteomes" id="UP000569914"/>
    </source>
</evidence>
<dbReference type="AlphaFoldDB" id="A0A7Y9IBI2"/>
<dbReference type="InterPro" id="IPR011040">
    <property type="entry name" value="Sialidase"/>
</dbReference>
<dbReference type="EMBL" id="JACCBU010000001">
    <property type="protein sequence ID" value="NYE73730.1"/>
    <property type="molecule type" value="Genomic_DNA"/>
</dbReference>
<feature type="domain" description="Sialidase" evidence="1">
    <location>
        <begin position="143"/>
        <end position="345"/>
    </location>
</feature>
<dbReference type="Gene3D" id="2.120.10.10">
    <property type="match status" value="1"/>
</dbReference>
<protein>
    <recommendedName>
        <fullName evidence="1">Sialidase domain-containing protein</fullName>
    </recommendedName>
</protein>
<dbReference type="Proteomes" id="UP000569914">
    <property type="component" value="Unassembled WGS sequence"/>
</dbReference>